<gene>
    <name evidence="3" type="ORF">HYDPIDRAFT_34453</name>
    <name evidence="2" type="ORF">HYDPIDRAFT_34632</name>
</gene>
<organism evidence="2 4">
    <name type="scientific">Hydnomerulius pinastri MD-312</name>
    <dbReference type="NCBI Taxonomy" id="994086"/>
    <lineage>
        <taxon>Eukaryota</taxon>
        <taxon>Fungi</taxon>
        <taxon>Dikarya</taxon>
        <taxon>Basidiomycota</taxon>
        <taxon>Agaricomycotina</taxon>
        <taxon>Agaricomycetes</taxon>
        <taxon>Agaricomycetidae</taxon>
        <taxon>Boletales</taxon>
        <taxon>Boletales incertae sedis</taxon>
        <taxon>Leucogyrophana</taxon>
    </lineage>
</organism>
<protein>
    <submittedName>
        <fullName evidence="2">Uncharacterized protein</fullName>
    </submittedName>
</protein>
<feature type="compositionally biased region" description="Basic and acidic residues" evidence="1">
    <location>
        <begin position="992"/>
        <end position="1004"/>
    </location>
</feature>
<dbReference type="Pfam" id="PF18759">
    <property type="entry name" value="Plavaka"/>
    <property type="match status" value="1"/>
</dbReference>
<proteinExistence type="predicted"/>
<accession>A0A0C9VKD1</accession>
<evidence type="ECO:0000313" key="3">
    <source>
        <dbReference type="EMBL" id="KIJ58145.1"/>
    </source>
</evidence>
<evidence type="ECO:0000256" key="1">
    <source>
        <dbReference type="SAM" id="MobiDB-lite"/>
    </source>
</evidence>
<feature type="region of interest" description="Disordered" evidence="1">
    <location>
        <begin position="110"/>
        <end position="138"/>
    </location>
</feature>
<dbReference type="Proteomes" id="UP000053820">
    <property type="component" value="Unassembled WGS sequence"/>
</dbReference>
<reference evidence="2 4" key="1">
    <citation type="submission" date="2014-04" db="EMBL/GenBank/DDBJ databases">
        <title>Evolutionary Origins and Diversification of the Mycorrhizal Mutualists.</title>
        <authorList>
            <consortium name="DOE Joint Genome Institute"/>
            <consortium name="Mycorrhizal Genomics Consortium"/>
            <person name="Kohler A."/>
            <person name="Kuo A."/>
            <person name="Nagy L.G."/>
            <person name="Floudas D."/>
            <person name="Copeland A."/>
            <person name="Barry K.W."/>
            <person name="Cichocki N."/>
            <person name="Veneault-Fourrey C."/>
            <person name="LaButti K."/>
            <person name="Lindquist E.A."/>
            <person name="Lipzen A."/>
            <person name="Lundell T."/>
            <person name="Morin E."/>
            <person name="Murat C."/>
            <person name="Riley R."/>
            <person name="Ohm R."/>
            <person name="Sun H."/>
            <person name="Tunlid A."/>
            <person name="Henrissat B."/>
            <person name="Grigoriev I.V."/>
            <person name="Hibbett D.S."/>
            <person name="Martin F."/>
        </authorList>
    </citation>
    <scope>NUCLEOTIDE SEQUENCE [LARGE SCALE GENOMIC DNA]</scope>
    <source>
        <strain evidence="2 4">MD-312</strain>
    </source>
</reference>
<dbReference type="EMBL" id="KN839979">
    <property type="protein sequence ID" value="KIJ58145.1"/>
    <property type="molecule type" value="Genomic_DNA"/>
</dbReference>
<dbReference type="InterPro" id="IPR041078">
    <property type="entry name" value="Plavaka"/>
</dbReference>
<feature type="region of interest" description="Disordered" evidence="1">
    <location>
        <begin position="987"/>
        <end position="1042"/>
    </location>
</feature>
<dbReference type="EMBL" id="KN840034">
    <property type="protein sequence ID" value="KIJ57965.1"/>
    <property type="molecule type" value="Genomic_DNA"/>
</dbReference>
<keyword evidence="4" id="KW-1185">Reference proteome</keyword>
<dbReference type="OrthoDB" id="2687259at2759"/>
<evidence type="ECO:0000313" key="4">
    <source>
        <dbReference type="Proteomes" id="UP000053820"/>
    </source>
</evidence>
<sequence length="1042" mass="119196">MDTEFEQFCGDSVNVTEEPPTQSVEEVIYPYPTLISFLLNNWFWSRGSTKSKADRRELVDVLLNPSFKLDDIRGVNFDSLDTKVAEDKSSTWGGNGWAESTITIDIPTGEKATKASKQRRANETQTARRHGEIDPDAPEIPSIKYEIPHFRHRSLLAIIREVFESAPARKFHFHPFKLFYKPPNPAAPPQRVFENAYTADAFLKADQELQDSPPEEGCTLPRAIAGFMFWSDATHVAQFGQAKLWPIYAYFANQCKYERCRPTARAARCVAYLPALPDSITDFLRERGRNISAPLLAHIRRELFHGAWAAILDDDFITAYVHGIIVDCADGIRRRLYPRIFTYSADYPEKVLIATIRDMGGCPCPCCTISKENIGGLGTKMDEDIRRSQKRTDSDERQRKIGAARALIYKDGYVITSKHVEELLKDQSLVPTTNTFSLRLSWFKFDFFMMLVVDLLHEFELGVWKALLSHLIRMLYVVGPSAVHEFNRRFRQVAPFGRSTIRRFAHNVADLTKLAARDYEDILRCCIPCFEGLFSSPHNETILSLLYIMCYWHSLAKLRMHTDSTLKILDDVTILLGQHLHNFANNTCEDFETYETDREYQARARAPQVGGKRRKFFNLATSKLHALGDYSAQIQLFGTTDSFTTQTGELQHTVVKGWNDRTNRNNSVPQIINIEARETVHDRISTLLDRISADHDNSGDDGVDADVDADEAVSELGSHHHIAKDESGEKHYLSEWLCKRSADPAFKDFRQNLETHLLLRLRGLLTFDDGTQFSRKELNEVIIQFDRIFPHATARFNYTSYDVRREQDTINTNSQRCDIMVRAHEDSEDGSDPKRSRFWYARVLGVYHTKVFHGSQRKPQRMEFLHVRWFGQDPEWDSGPGALQLECIGYIPYSDTNEFGAAFGIVDPKHVVRACHLVPAFSLGLTTDLLPHSSARDCVQGDWINYYVMRDMMMRFLGLGVGHMNPPEFPTEEQDLLVIQEDTHLHLPPHLESSHDPGGDEDNNHPLSPRSESSVGLDEDPEFYSDKDDEDDEGFDVSAYDW</sequence>
<name>A0A0C9VKD1_9AGAM</name>
<feature type="compositionally biased region" description="Acidic residues" evidence="1">
    <location>
        <begin position="1017"/>
        <end position="1035"/>
    </location>
</feature>
<evidence type="ECO:0000313" key="2">
    <source>
        <dbReference type="EMBL" id="KIJ57965.1"/>
    </source>
</evidence>
<dbReference type="HOGENOM" id="CLU_002498_0_1_1"/>
<dbReference type="AlphaFoldDB" id="A0A0C9VKD1"/>